<dbReference type="Pfam" id="PF25597">
    <property type="entry name" value="SH3_retrovirus"/>
    <property type="match status" value="1"/>
</dbReference>
<name>A0A2N9E684_FAGSY</name>
<feature type="transmembrane region" description="Helical" evidence="1">
    <location>
        <begin position="184"/>
        <end position="204"/>
    </location>
</feature>
<organism evidence="4">
    <name type="scientific">Fagus sylvatica</name>
    <name type="common">Beechnut</name>
    <dbReference type="NCBI Taxonomy" id="28930"/>
    <lineage>
        <taxon>Eukaryota</taxon>
        <taxon>Viridiplantae</taxon>
        <taxon>Streptophyta</taxon>
        <taxon>Embryophyta</taxon>
        <taxon>Tracheophyta</taxon>
        <taxon>Spermatophyta</taxon>
        <taxon>Magnoliopsida</taxon>
        <taxon>eudicotyledons</taxon>
        <taxon>Gunneridae</taxon>
        <taxon>Pentapetalae</taxon>
        <taxon>rosids</taxon>
        <taxon>fabids</taxon>
        <taxon>Fagales</taxon>
        <taxon>Fagaceae</taxon>
        <taxon>Fagus</taxon>
    </lineage>
</organism>
<feature type="domain" description="Reverse transcriptase Ty1/copia-type" evidence="2">
    <location>
        <begin position="779"/>
        <end position="849"/>
    </location>
</feature>
<dbReference type="PANTHER" id="PTHR11439">
    <property type="entry name" value="GAG-POL-RELATED RETROTRANSPOSON"/>
    <property type="match status" value="1"/>
</dbReference>
<dbReference type="InterPro" id="IPR013103">
    <property type="entry name" value="RVT_2"/>
</dbReference>
<evidence type="ECO:0000259" key="2">
    <source>
        <dbReference type="Pfam" id="PF07727"/>
    </source>
</evidence>
<protein>
    <recommendedName>
        <fullName evidence="5">Reverse transcriptase Ty1/copia-type domain-containing protein</fullName>
    </recommendedName>
</protein>
<gene>
    <name evidence="4" type="ORF">FSB_LOCUS2329</name>
</gene>
<keyword evidence="1" id="KW-0812">Transmembrane</keyword>
<keyword evidence="1" id="KW-0472">Membrane</keyword>
<dbReference type="InterPro" id="IPR057670">
    <property type="entry name" value="SH3_retrovirus"/>
</dbReference>
<evidence type="ECO:0000259" key="3">
    <source>
        <dbReference type="Pfam" id="PF25597"/>
    </source>
</evidence>
<reference evidence="4" key="1">
    <citation type="submission" date="2018-02" db="EMBL/GenBank/DDBJ databases">
        <authorList>
            <person name="Cohen D.B."/>
            <person name="Kent A.D."/>
        </authorList>
    </citation>
    <scope>NUCLEOTIDE SEQUENCE</scope>
</reference>
<feature type="domain" description="Reverse transcriptase Ty1/copia-type" evidence="2">
    <location>
        <begin position="672"/>
        <end position="777"/>
    </location>
</feature>
<sequence>MLWRWRDFGYTVLLHLGYLKRIDHQASPVVISDFIGSPSFTGDHLSFLSHHIGSPGVVGDHLGISNFIGSLSFADDHLGFPSASWLSPSLAVTLSDSLAPQDSVGLGCSSSTARPRSRHLGCSSCSASSGWLSVPFGTPALCIDLTVGLAPPVGLGCSSNTARPRRCLSPFGGSRSSQLLSHPYSSLGIVFLPLLLFLSFQIGFDSCIKLKGSNYLQWSCAVRVFLTGHGKESYLTTTKPIDATKIPKWLQEDAQIMTWLWNSLEPDVFNNVSYLESSKDIWDTLHLMYSFEENITRIHKLYQDMFSLQQGDRSVDEYFSLLQGMWDKLNVYQPLSTDLQKQQKYRDEFRVAKFLSGRSVVIIVLIGVPIMVVVAEVVVVVVGGRGPRKCTHCGRTNHTLDFCWKLHGKLAWANHAIVDGDNSTPISEEQVLISKADPPWVIDLVASDHMTGNSSLLSNISNPCSPYSVTVAHGTKTPVQGIDAVLTATYLLNRMPSRVLKGKSPFEILFADKSPFSVPLKVFGCVSFVHNLNPSRDKLDPRAHKCIFLGYSHTQKGSTYLSGLCPYQGVPLVPPLVESPPLLPSSASISADPPLPQSTSDLDLPIALRKSKRTCTNHPISNFVSFDHLSSSFKAFSLSVSSIVVPKSYREALSHPGWRKAMEEEMHALDLNHTWDLVHKPAGTSIVGCRWVFTVKQNPDGTVDRLKAHLVAKGFTQTYGLDYTETFSLVAKLNSIRIIISLAANLDWPLHQLDVKNAFLHGDLNETVYMAQPPGKAVVSHGMTRSQADHSVFFKKTKIGIVILVVYVDDIVITGSDKEGIQILINHLSSSFLTKYLGKLRYFLGIEVILGSKPVATPMESNLKLMPDEGDFIDDPDTYRRLVGSPSDRKSTTGYCTFIGGNLVTWRSKKQSVMARSSAEAEYRAMAHTTCELTWLRTVLQEFGLLTQGPTPLYCDNQAAIHIASNPVFHEITKHIEVDCHFVRSKVESKDIITPFVPSGSQLANIFTKALPKNAIESICSKLGVIDIYSPA</sequence>
<keyword evidence="1" id="KW-1133">Transmembrane helix</keyword>
<feature type="transmembrane region" description="Helical" evidence="1">
    <location>
        <begin position="360"/>
        <end position="383"/>
    </location>
</feature>
<evidence type="ECO:0000313" key="4">
    <source>
        <dbReference type="EMBL" id="SPC74447.1"/>
    </source>
</evidence>
<dbReference type="SUPFAM" id="SSF56672">
    <property type="entry name" value="DNA/RNA polymerases"/>
    <property type="match status" value="1"/>
</dbReference>
<dbReference type="InterPro" id="IPR043502">
    <property type="entry name" value="DNA/RNA_pol_sf"/>
</dbReference>
<accession>A0A2N9E684</accession>
<dbReference type="PANTHER" id="PTHR11439:SF484">
    <property type="entry name" value="REVERSE TRANSCRIPTASE TY1_COPIA-TYPE DOMAIN-CONTAINING PROTEIN"/>
    <property type="match status" value="1"/>
</dbReference>
<dbReference type="EMBL" id="OIVN01000111">
    <property type="protein sequence ID" value="SPC74447.1"/>
    <property type="molecule type" value="Genomic_DNA"/>
</dbReference>
<dbReference type="Pfam" id="PF14223">
    <property type="entry name" value="Retrotran_gag_2"/>
    <property type="match status" value="1"/>
</dbReference>
<dbReference type="Pfam" id="PF07727">
    <property type="entry name" value="RVT_2"/>
    <property type="match status" value="2"/>
</dbReference>
<dbReference type="AlphaFoldDB" id="A0A2N9E684"/>
<evidence type="ECO:0008006" key="5">
    <source>
        <dbReference type="Google" id="ProtNLM"/>
    </source>
</evidence>
<proteinExistence type="predicted"/>
<feature type="domain" description="Retroviral polymerase SH3-like" evidence="3">
    <location>
        <begin position="525"/>
        <end position="557"/>
    </location>
</feature>
<dbReference type="CDD" id="cd09272">
    <property type="entry name" value="RNase_HI_RT_Ty1"/>
    <property type="match status" value="1"/>
</dbReference>
<evidence type="ECO:0000256" key="1">
    <source>
        <dbReference type="SAM" id="Phobius"/>
    </source>
</evidence>